<gene>
    <name evidence="2" type="ORF">AB675_1885</name>
</gene>
<dbReference type="EMBL" id="LFJN01000006">
    <property type="protein sequence ID" value="KPI42703.1"/>
    <property type="molecule type" value="Genomic_DNA"/>
</dbReference>
<evidence type="ECO:0000256" key="1">
    <source>
        <dbReference type="SAM" id="SignalP"/>
    </source>
</evidence>
<feature type="chain" id="PRO_5005873668" evidence="1">
    <location>
        <begin position="23"/>
        <end position="183"/>
    </location>
</feature>
<dbReference type="PANTHER" id="PTHR37315">
    <property type="entry name" value="UPF0311 PROTEIN BLR7842"/>
    <property type="match status" value="1"/>
</dbReference>
<evidence type="ECO:0000313" key="3">
    <source>
        <dbReference type="Proteomes" id="UP000038010"/>
    </source>
</evidence>
<dbReference type="Gene3D" id="2.40.160.20">
    <property type="match status" value="1"/>
</dbReference>
<dbReference type="VEuPathDB" id="FungiDB:AB675_1885"/>
<protein>
    <submittedName>
        <fullName evidence="2">Uncharacterized protein</fullName>
    </submittedName>
</protein>
<dbReference type="Proteomes" id="UP000038010">
    <property type="component" value="Unassembled WGS sequence"/>
</dbReference>
<sequence length="183" mass="20236">MRLTALLPPIAILSTLLTSTTAQANGQPSWEFLYTVNATLGSRWQIGPQGRGSRVVIPITGGTFSGPRLRGTVSNLGADWGVTDDNKVFFPDTRYNLRTDDGVDIYIQTYGPTQPDGRTLLRGTFEVDMGTKYAWLNYVLAVGVLQRSLDFGNYVVIDMWHMLLPGIATGEDQQWDFTKIGDD</sequence>
<feature type="signal peptide" evidence="1">
    <location>
        <begin position="1"/>
        <end position="22"/>
    </location>
</feature>
<dbReference type="Pfam" id="PF11578">
    <property type="entry name" value="DUF3237"/>
    <property type="match status" value="1"/>
</dbReference>
<keyword evidence="3" id="KW-1185">Reference proteome</keyword>
<dbReference type="AlphaFoldDB" id="A0A0N1HXI1"/>
<dbReference type="RefSeq" id="XP_018002666.1">
    <property type="nucleotide sequence ID" value="XM_018141809.1"/>
</dbReference>
<accession>A0A0N1HXI1</accession>
<dbReference type="OrthoDB" id="2544694at2759"/>
<comment type="caution">
    <text evidence="2">The sequence shown here is derived from an EMBL/GenBank/DDBJ whole genome shotgun (WGS) entry which is preliminary data.</text>
</comment>
<keyword evidence="1" id="KW-0732">Signal</keyword>
<evidence type="ECO:0000313" key="2">
    <source>
        <dbReference type="EMBL" id="KPI42703.1"/>
    </source>
</evidence>
<dbReference type="PANTHER" id="PTHR37315:SF1">
    <property type="entry name" value="UPF0311 PROTEIN BLR7842"/>
    <property type="match status" value="1"/>
</dbReference>
<dbReference type="STRING" id="1664694.A0A0N1HXI1"/>
<dbReference type="GeneID" id="28733689"/>
<dbReference type="InterPro" id="IPR020915">
    <property type="entry name" value="UPF0311"/>
</dbReference>
<name>A0A0N1HXI1_9EURO</name>
<organism evidence="2 3">
    <name type="scientific">Cyphellophora attinorum</name>
    <dbReference type="NCBI Taxonomy" id="1664694"/>
    <lineage>
        <taxon>Eukaryota</taxon>
        <taxon>Fungi</taxon>
        <taxon>Dikarya</taxon>
        <taxon>Ascomycota</taxon>
        <taxon>Pezizomycotina</taxon>
        <taxon>Eurotiomycetes</taxon>
        <taxon>Chaetothyriomycetidae</taxon>
        <taxon>Chaetothyriales</taxon>
        <taxon>Cyphellophoraceae</taxon>
        <taxon>Cyphellophora</taxon>
    </lineage>
</organism>
<reference evidence="2 3" key="1">
    <citation type="submission" date="2015-06" db="EMBL/GenBank/DDBJ databases">
        <title>Draft genome of the ant-associated black yeast Phialophora attae CBS 131958.</title>
        <authorList>
            <person name="Moreno L.F."/>
            <person name="Stielow B.J."/>
            <person name="de Hoog S."/>
            <person name="Vicente V.A."/>
            <person name="Weiss V.A."/>
            <person name="de Vries M."/>
            <person name="Cruz L.M."/>
            <person name="Souza E.M."/>
        </authorList>
    </citation>
    <scope>NUCLEOTIDE SEQUENCE [LARGE SCALE GENOMIC DNA]</scope>
    <source>
        <strain evidence="2 3">CBS 131958</strain>
    </source>
</reference>
<proteinExistence type="predicted"/>